<dbReference type="EC" id="3.4.24.-" evidence="17"/>
<dbReference type="GO" id="GO:0005737">
    <property type="term" value="C:cytoplasm"/>
    <property type="evidence" value="ECO:0007669"/>
    <property type="project" value="TreeGrafter"/>
</dbReference>
<organism evidence="19 20">
    <name type="scientific">Trypanosoma rangeli SC58</name>
    <dbReference type="NCBI Taxonomy" id="429131"/>
    <lineage>
        <taxon>Eukaryota</taxon>
        <taxon>Discoba</taxon>
        <taxon>Euglenozoa</taxon>
        <taxon>Kinetoplastea</taxon>
        <taxon>Metakinetoplastina</taxon>
        <taxon>Trypanosomatida</taxon>
        <taxon>Trypanosomatidae</taxon>
        <taxon>Trypanosoma</taxon>
        <taxon>Herpetosoma</taxon>
    </lineage>
</organism>
<feature type="binding site" evidence="16">
    <location>
        <position position="250"/>
    </location>
    <ligand>
        <name>Zn(2+)</name>
        <dbReference type="ChEBI" id="CHEBI:29105"/>
        <note>catalytic</note>
    </ligand>
</feature>
<name>A0A061IRZ1_TRYRA</name>
<evidence type="ECO:0000256" key="5">
    <source>
        <dbReference type="ARBA" id="ARBA00022723"/>
    </source>
</evidence>
<dbReference type="GO" id="GO:0004222">
    <property type="term" value="F:metalloendopeptidase activity"/>
    <property type="evidence" value="ECO:0007669"/>
    <property type="project" value="UniProtKB-UniRule"/>
</dbReference>
<dbReference type="PANTHER" id="PTHR10942:SF0">
    <property type="entry name" value="LEISHMANOLYSIN-LIKE PEPTIDASE"/>
    <property type="match status" value="1"/>
</dbReference>
<evidence type="ECO:0000256" key="6">
    <source>
        <dbReference type="ARBA" id="ARBA00022729"/>
    </source>
</evidence>
<dbReference type="Gene3D" id="3.10.170.20">
    <property type="match status" value="1"/>
</dbReference>
<dbReference type="AlphaFoldDB" id="A0A061IRZ1"/>
<dbReference type="FunFam" id="3.90.132.10:FF:000001">
    <property type="entry name" value="leishmanolysin-like peptidase isoform X2"/>
    <property type="match status" value="1"/>
</dbReference>
<evidence type="ECO:0000256" key="10">
    <source>
        <dbReference type="ARBA" id="ARBA00023049"/>
    </source>
</evidence>
<keyword evidence="4 17" id="KW-0645">Protease</keyword>
<feature type="signal peptide" evidence="18">
    <location>
        <begin position="1"/>
        <end position="42"/>
    </location>
</feature>
<dbReference type="EMBL" id="AUPL01006975">
    <property type="protein sequence ID" value="ESL05378.1"/>
    <property type="molecule type" value="Genomic_DNA"/>
</dbReference>
<evidence type="ECO:0000256" key="13">
    <source>
        <dbReference type="ARBA" id="ARBA00023157"/>
    </source>
</evidence>
<evidence type="ECO:0000256" key="4">
    <source>
        <dbReference type="ARBA" id="ARBA00022670"/>
    </source>
</evidence>
<evidence type="ECO:0000256" key="9">
    <source>
        <dbReference type="ARBA" id="ARBA00022889"/>
    </source>
</evidence>
<keyword evidence="7 17" id="KW-0378">Hydrolase</keyword>
<dbReference type="PRINTS" id="PR00782">
    <property type="entry name" value="LSHMANOLYSIN"/>
</dbReference>
<evidence type="ECO:0000256" key="17">
    <source>
        <dbReference type="RuleBase" id="RU366077"/>
    </source>
</evidence>
<feature type="active site" evidence="15">
    <location>
        <position position="247"/>
    </location>
</feature>
<dbReference type="Gene3D" id="2.10.55.10">
    <property type="entry name" value="Leishmanolysin domain 3"/>
    <property type="match status" value="1"/>
</dbReference>
<evidence type="ECO:0000256" key="3">
    <source>
        <dbReference type="ARBA" id="ARBA00005860"/>
    </source>
</evidence>
<evidence type="ECO:0000256" key="16">
    <source>
        <dbReference type="PIRSR" id="PIRSR601577-2"/>
    </source>
</evidence>
<feature type="binding site" evidence="16">
    <location>
        <position position="246"/>
    </location>
    <ligand>
        <name>Zn(2+)</name>
        <dbReference type="ChEBI" id="CHEBI:29105"/>
        <note>catalytic</note>
    </ligand>
</feature>
<comment type="catalytic activity">
    <reaction evidence="1">
        <text>Preference for hydrophobic residues at P1 and P1' and basic residues at P2' and P3'. A model nonapeptide is cleaved at -Ala-Tyr-|-Leu-Lys-Lys-.</text>
        <dbReference type="EC" id="3.4.24.36"/>
    </reaction>
</comment>
<evidence type="ECO:0000313" key="19">
    <source>
        <dbReference type="EMBL" id="ESL05378.1"/>
    </source>
</evidence>
<feature type="chain" id="PRO_5001604749" description="Leishmanolysin-like peptidase" evidence="18">
    <location>
        <begin position="43"/>
        <end position="577"/>
    </location>
</feature>
<dbReference type="GO" id="GO:0016020">
    <property type="term" value="C:membrane"/>
    <property type="evidence" value="ECO:0007669"/>
    <property type="project" value="UniProtKB-SubCell"/>
</dbReference>
<dbReference type="VEuPathDB" id="TriTrypDB:TRSC58_06975"/>
<keyword evidence="8 16" id="KW-0862">Zinc</keyword>
<keyword evidence="5 16" id="KW-0479">Metal-binding</keyword>
<dbReference type="SUPFAM" id="SSF55486">
    <property type="entry name" value="Metalloproteases ('zincins'), catalytic domain"/>
    <property type="match status" value="1"/>
</dbReference>
<dbReference type="OrthoDB" id="244319at2759"/>
<comment type="cofactor">
    <cofactor evidence="16 17">
        <name>Zn(2+)</name>
        <dbReference type="ChEBI" id="CHEBI:29105"/>
    </cofactor>
    <text evidence="16 17">Binds 1 zinc ion per subunit.</text>
</comment>
<evidence type="ECO:0000256" key="2">
    <source>
        <dbReference type="ARBA" id="ARBA00004370"/>
    </source>
</evidence>
<keyword evidence="9" id="KW-0130">Cell adhesion</keyword>
<dbReference type="GO" id="GO:0006508">
    <property type="term" value="P:proteolysis"/>
    <property type="evidence" value="ECO:0007669"/>
    <property type="project" value="UniProtKB-KW"/>
</dbReference>
<dbReference type="GO" id="GO:0046872">
    <property type="term" value="F:metal ion binding"/>
    <property type="evidence" value="ECO:0007669"/>
    <property type="project" value="UniProtKB-KW"/>
</dbReference>
<evidence type="ECO:0000256" key="12">
    <source>
        <dbReference type="ARBA" id="ARBA00023145"/>
    </source>
</evidence>
<dbReference type="Gene3D" id="2.30.34.10">
    <property type="entry name" value="Leishmanolysin domain 4"/>
    <property type="match status" value="1"/>
</dbReference>
<keyword evidence="14" id="KW-0325">Glycoprotein</keyword>
<reference evidence="19 20" key="1">
    <citation type="submission" date="2013-07" db="EMBL/GenBank/DDBJ databases">
        <authorList>
            <person name="Stoco P.H."/>
            <person name="Wagner G."/>
            <person name="Gerber A."/>
            <person name="Zaha A."/>
            <person name="Thompson C."/>
            <person name="Bartholomeu D.C."/>
            <person name="Luckemeyer D.D."/>
            <person name="Bahia D."/>
            <person name="Loreto E."/>
            <person name="Prestes E.B."/>
            <person name="Lima F.M."/>
            <person name="Rodrigues-Luiz G."/>
            <person name="Vallejo G.A."/>
            <person name="Filho J.F."/>
            <person name="Monteiro K.M."/>
            <person name="Tyler K.M."/>
            <person name="de Almeida L.G."/>
            <person name="Ortiz M.F."/>
            <person name="Siervo M.A."/>
            <person name="de Moraes M.H."/>
            <person name="Cunha O.L."/>
            <person name="Mendonca-Neto R."/>
            <person name="Silva R."/>
            <person name="Teixeira S.M."/>
            <person name="Murta S.M."/>
            <person name="Sincero T.C."/>
            <person name="Mendes T.A."/>
            <person name="Urmenyi T.P."/>
            <person name="Silva V.G."/>
            <person name="da Rocha W.D."/>
            <person name="Andersson B."/>
            <person name="Romanha A.J."/>
            <person name="Steindel M."/>
            <person name="de Vasconcelos A.T."/>
            <person name="Grisard E.C."/>
        </authorList>
    </citation>
    <scope>NUCLEOTIDE SEQUENCE [LARGE SCALE GENOMIC DNA]</scope>
    <source>
        <strain evidence="19 20">SC58</strain>
    </source>
</reference>
<keyword evidence="12" id="KW-0865">Zymogen</keyword>
<dbReference type="InterPro" id="IPR001577">
    <property type="entry name" value="Peptidase_M8"/>
</dbReference>
<keyword evidence="20" id="KW-1185">Reference proteome</keyword>
<evidence type="ECO:0000256" key="18">
    <source>
        <dbReference type="SAM" id="SignalP"/>
    </source>
</evidence>
<comment type="subcellular location">
    <subcellularLocation>
        <location evidence="2">Membrane</location>
    </subcellularLocation>
</comment>
<keyword evidence="6 18" id="KW-0732">Signal</keyword>
<dbReference type="Proteomes" id="UP000031737">
    <property type="component" value="Unassembled WGS sequence"/>
</dbReference>
<dbReference type="Gene3D" id="3.90.132.10">
    <property type="entry name" value="Leishmanolysin , domain 2"/>
    <property type="match status" value="1"/>
</dbReference>
<protein>
    <recommendedName>
        <fullName evidence="17">Leishmanolysin-like peptidase</fullName>
        <ecNumber evidence="17">3.4.24.-</ecNumber>
    </recommendedName>
</protein>
<evidence type="ECO:0000256" key="11">
    <source>
        <dbReference type="ARBA" id="ARBA00023136"/>
    </source>
</evidence>
<evidence type="ECO:0000256" key="8">
    <source>
        <dbReference type="ARBA" id="ARBA00022833"/>
    </source>
</evidence>
<dbReference type="PANTHER" id="PTHR10942">
    <property type="entry name" value="LEISHMANOLYSIN-LIKE PEPTIDASE"/>
    <property type="match status" value="1"/>
</dbReference>
<dbReference type="Pfam" id="PF01457">
    <property type="entry name" value="Peptidase_M8"/>
    <property type="match status" value="1"/>
</dbReference>
<evidence type="ECO:0000256" key="15">
    <source>
        <dbReference type="PIRSR" id="PIRSR601577-1"/>
    </source>
</evidence>
<proteinExistence type="inferred from homology"/>
<keyword evidence="10 16" id="KW-0482">Metalloprotease</keyword>
<comment type="similarity">
    <text evidence="3 17">Belongs to the peptidase M8 family.</text>
</comment>
<keyword evidence="13" id="KW-1015">Disulfide bond</keyword>
<keyword evidence="11" id="KW-0472">Membrane</keyword>
<dbReference type="GO" id="GO:0007155">
    <property type="term" value="P:cell adhesion"/>
    <property type="evidence" value="ECO:0007669"/>
    <property type="project" value="UniProtKB-KW"/>
</dbReference>
<feature type="binding site" evidence="16">
    <location>
        <position position="315"/>
    </location>
    <ligand>
        <name>Zn(2+)</name>
        <dbReference type="ChEBI" id="CHEBI:29105"/>
        <note>catalytic</note>
    </ligand>
</feature>
<evidence type="ECO:0000313" key="20">
    <source>
        <dbReference type="Proteomes" id="UP000031737"/>
    </source>
</evidence>
<accession>A0A061IRZ1</accession>
<comment type="caution">
    <text evidence="19">The sequence shown here is derived from an EMBL/GenBank/DDBJ whole genome shotgun (WGS) entry which is preliminary data.</text>
</comment>
<evidence type="ECO:0000256" key="7">
    <source>
        <dbReference type="ARBA" id="ARBA00022801"/>
    </source>
</evidence>
<gene>
    <name evidence="19" type="ORF">TRSC58_06975</name>
</gene>
<evidence type="ECO:0000256" key="14">
    <source>
        <dbReference type="ARBA" id="ARBA00023180"/>
    </source>
</evidence>
<evidence type="ECO:0000256" key="1">
    <source>
        <dbReference type="ARBA" id="ARBA00001249"/>
    </source>
</evidence>
<sequence length="577" mass="63055">MLKRNPRGQFLQAMCQLRRSTSFLPLAVFLLLLVCCAAGCLADAPARKHRCGFGEMMGRGPPATAVVRDVPRRGQGAMQAYTVAAQGEESEWAPIRIKVSAKDMDDPSRHCTAVGEVSMPDGSKVKCEGKDLLTEAKKDIVLKQLLPAAIKLHAERLSVRPVKGPIRMPYTDIGECSSFTIPSWHHTIGVSGADLILYVNALPANGTVAWASLCVTLEDGRPYAGAVNFDPQYIGATDQNVSTAAHEIGHVLGFSFNHFSRFNMLSKVSNVRGKENVWVVSSPKVKAATWQHYNCPTLEGMELEDGGGEGAKLNHWKERNARGELMSPGEPYMYYSALTLAAFEDMGVYKVNDGMADPLRWGKNYGCGLLENKCIVNGRTDYSDMYCLVVKKGQQGQLCTHDRLSLGICGLMDHLRPFPPEYQYFDYDPTSGGDSELMDYCPYVTGLEASGCINGNPDTFPGSFIGPRSRCVRGRMLEFDRQVISDVCVNTQCSEGKLRVQFLGNDTWHDCNEGTTAAPSGGKWSGGSIRCPRYADVCTDLPSFLARPTPVVAPTTGGGAKPCRHCGRGRRLNQHES</sequence>